<dbReference type="SUPFAM" id="SSF56219">
    <property type="entry name" value="DNase I-like"/>
    <property type="match status" value="1"/>
</dbReference>
<evidence type="ECO:0000313" key="2">
    <source>
        <dbReference type="EMBL" id="KAJ8910108.1"/>
    </source>
</evidence>
<dbReference type="Proteomes" id="UP001159042">
    <property type="component" value="Unassembled WGS sequence"/>
</dbReference>
<reference evidence="2 3" key="1">
    <citation type="journal article" date="2023" name="Insect Mol. Biol.">
        <title>Genome sequencing provides insights into the evolution of gene families encoding plant cell wall-degrading enzymes in longhorned beetles.</title>
        <authorList>
            <person name="Shin N.R."/>
            <person name="Okamura Y."/>
            <person name="Kirsch R."/>
            <person name="Pauchet Y."/>
        </authorList>
    </citation>
    <scope>NUCLEOTIDE SEQUENCE [LARGE SCALE GENOMIC DNA]</scope>
    <source>
        <strain evidence="2">EAD_L_NR</strain>
    </source>
</reference>
<dbReference type="EMBL" id="JANEYG010000353">
    <property type="protein sequence ID" value="KAJ8910108.1"/>
    <property type="molecule type" value="Genomic_DNA"/>
</dbReference>
<keyword evidence="3" id="KW-1185">Reference proteome</keyword>
<accession>A0AAV8V7D2</accession>
<dbReference type="AlphaFoldDB" id="A0AAV8V7D2"/>
<dbReference type="Pfam" id="PF14529">
    <property type="entry name" value="Exo_endo_phos_2"/>
    <property type="match status" value="1"/>
</dbReference>
<sequence length="180" mass="19766">MEHLPDFLKSTLPDSKIAKNIKYSRTKATATVKSMGKEYHIVVWTTGNISVKAIRPCILYDGIMYGDVAVASCYHPSGTTILEQDIKALLTVGPSVITIGEFNAKVQDWNSQQLNPSGAALRRFLENTVDVVALGPVESTFDEQGRFAPDVLDIAYSRRYLPKPTSPLTTRAAPTTTRCC</sequence>
<evidence type="ECO:0000313" key="3">
    <source>
        <dbReference type="Proteomes" id="UP001159042"/>
    </source>
</evidence>
<gene>
    <name evidence="2" type="ORF">NQ315_013247</name>
</gene>
<dbReference type="GO" id="GO:0003824">
    <property type="term" value="F:catalytic activity"/>
    <property type="evidence" value="ECO:0007669"/>
    <property type="project" value="InterPro"/>
</dbReference>
<proteinExistence type="predicted"/>
<feature type="domain" description="Endonuclease/exonuclease/phosphatase" evidence="1">
    <location>
        <begin position="70"/>
        <end position="155"/>
    </location>
</feature>
<dbReference type="InterPro" id="IPR005135">
    <property type="entry name" value="Endo/exonuclease/phosphatase"/>
</dbReference>
<comment type="caution">
    <text evidence="2">The sequence shown here is derived from an EMBL/GenBank/DDBJ whole genome shotgun (WGS) entry which is preliminary data.</text>
</comment>
<evidence type="ECO:0000259" key="1">
    <source>
        <dbReference type="Pfam" id="PF14529"/>
    </source>
</evidence>
<name>A0AAV8V7D2_9CUCU</name>
<dbReference type="InterPro" id="IPR036691">
    <property type="entry name" value="Endo/exonu/phosph_ase_sf"/>
</dbReference>
<protein>
    <recommendedName>
        <fullName evidence="1">Endonuclease/exonuclease/phosphatase domain-containing protein</fullName>
    </recommendedName>
</protein>
<dbReference type="Gene3D" id="3.60.10.10">
    <property type="entry name" value="Endonuclease/exonuclease/phosphatase"/>
    <property type="match status" value="1"/>
</dbReference>
<organism evidence="2 3">
    <name type="scientific">Exocentrus adspersus</name>
    <dbReference type="NCBI Taxonomy" id="1586481"/>
    <lineage>
        <taxon>Eukaryota</taxon>
        <taxon>Metazoa</taxon>
        <taxon>Ecdysozoa</taxon>
        <taxon>Arthropoda</taxon>
        <taxon>Hexapoda</taxon>
        <taxon>Insecta</taxon>
        <taxon>Pterygota</taxon>
        <taxon>Neoptera</taxon>
        <taxon>Endopterygota</taxon>
        <taxon>Coleoptera</taxon>
        <taxon>Polyphaga</taxon>
        <taxon>Cucujiformia</taxon>
        <taxon>Chrysomeloidea</taxon>
        <taxon>Cerambycidae</taxon>
        <taxon>Lamiinae</taxon>
        <taxon>Acanthocinini</taxon>
        <taxon>Exocentrus</taxon>
    </lineage>
</organism>